<dbReference type="InterPro" id="IPR051677">
    <property type="entry name" value="AfsR-DnrI-RedD_regulator"/>
</dbReference>
<dbReference type="PANTHER" id="PTHR35807:SF1">
    <property type="entry name" value="TRANSCRIPTIONAL REGULATOR REDD"/>
    <property type="match status" value="1"/>
</dbReference>
<sequence>MRSRKNLLYIFLLLLSCFTSQRLFAQSYGLGFLSHETVQDKRTGLDLSPDGPLCFKDNFELSFDFAFLPNHENHFGYIVRLINNDKQNIDLLYDRRLEGKHFKFIIGEKFSNISFNIDEKKLVSGWTRLRIKFDMQSQLLTLTVDGVVYSQHVQLTKNNCFKMLFGSNDYLDFKTNDVPPMKLRNIEITEGQKLSYKWQLNEVDGSQIRDEINGSMAAVVNPLWVKKLHCNWQPLQTLTVDGAASVAFNPESETIYITGTDSLVSYSVPLSKVTSFRYKSGDQFLIRGNQSYYNSNLKKLFNINVEQKQVATYDFSTQAWDIKHKNSAFETNYWHTNKFYSPADSSLYIIGGYGQFMFRNDVQRYNIKSKSWQKVKVGGEALTPRYLAALGATDGGAYIMGGYGSSSGQQILNPKNLYDLIYFDVTSHTFKKIYELNIKGEDFVFANSMVIDKKSNSYYALIFPKHKYNSNLQLISGSLTEPKFKILGNEIPYTFHDISSFADLFYCPESKKFIAITLFLDEKGQTKVNIYTLNSPPIANIRATAGTSKSGISPLVYIGIGLVLILGTFVAFYRKKTAKNPVEVSNQPNRKAITPVTAEELAQSIADEEEEVIDLRNKIYLFGDLQLFDSEGNDITKHLTPLTKELFLIIILYTIRRGRGITSEKLKEILWFDKSAESARNNRSVNIAKLKNVLDKMQSCQISKESGHWKIDMDTQLVKVDYQHYLDIVKDKRKLDKQKISDMARIIQRGNFLADVEYEWLDTFKSEISNEIIDTYLHYAASINITDDPEFLIKLANYIFYFDPVNEEAMTLKCKSLISLGKHSLAKNAFDSFCKEYKTIYGEEFAKDFNAVIA</sequence>
<dbReference type="PANTHER" id="PTHR35807">
    <property type="entry name" value="TRANSCRIPTIONAL REGULATOR REDD-RELATED"/>
    <property type="match status" value="1"/>
</dbReference>
<gene>
    <name evidence="3" type="ORF">SAMN05216464_108206</name>
</gene>
<dbReference type="SUPFAM" id="SSF50965">
    <property type="entry name" value="Galactose oxidase, central domain"/>
    <property type="match status" value="1"/>
</dbReference>
<feature type="chain" id="PRO_5011466380" evidence="2">
    <location>
        <begin position="26"/>
        <end position="854"/>
    </location>
</feature>
<dbReference type="GO" id="GO:0003677">
    <property type="term" value="F:DNA binding"/>
    <property type="evidence" value="ECO:0007669"/>
    <property type="project" value="TreeGrafter"/>
</dbReference>
<dbReference type="Proteomes" id="UP000199072">
    <property type="component" value="Unassembled WGS sequence"/>
</dbReference>
<dbReference type="EMBL" id="FNAI01000008">
    <property type="protein sequence ID" value="SDE68435.1"/>
    <property type="molecule type" value="Genomic_DNA"/>
</dbReference>
<dbReference type="InterPro" id="IPR011043">
    <property type="entry name" value="Gal_Oxase/kelch_b-propeller"/>
</dbReference>
<dbReference type="GO" id="GO:0006355">
    <property type="term" value="P:regulation of DNA-templated transcription"/>
    <property type="evidence" value="ECO:0007669"/>
    <property type="project" value="TreeGrafter"/>
</dbReference>
<name>A0A1G7EYJ1_9SPHI</name>
<keyword evidence="1" id="KW-1133">Transmembrane helix</keyword>
<dbReference type="AlphaFoldDB" id="A0A1G7EYJ1"/>
<keyword evidence="2" id="KW-0732">Signal</keyword>
<dbReference type="PROSITE" id="PS51257">
    <property type="entry name" value="PROKAR_LIPOPROTEIN"/>
    <property type="match status" value="1"/>
</dbReference>
<dbReference type="RefSeq" id="WP_091151131.1">
    <property type="nucleotide sequence ID" value="NZ_FNAI01000008.1"/>
</dbReference>
<keyword evidence="1" id="KW-0472">Membrane</keyword>
<evidence type="ECO:0000313" key="3">
    <source>
        <dbReference type="EMBL" id="SDE68435.1"/>
    </source>
</evidence>
<dbReference type="InterPro" id="IPR015915">
    <property type="entry name" value="Kelch-typ_b-propeller"/>
</dbReference>
<dbReference type="Gene3D" id="2.120.10.80">
    <property type="entry name" value="Kelch-type beta propeller"/>
    <property type="match status" value="1"/>
</dbReference>
<proteinExistence type="predicted"/>
<evidence type="ECO:0000256" key="1">
    <source>
        <dbReference type="SAM" id="Phobius"/>
    </source>
</evidence>
<organism evidence="3 4">
    <name type="scientific">Mucilaginibacter pineti</name>
    <dbReference type="NCBI Taxonomy" id="1391627"/>
    <lineage>
        <taxon>Bacteria</taxon>
        <taxon>Pseudomonadati</taxon>
        <taxon>Bacteroidota</taxon>
        <taxon>Sphingobacteriia</taxon>
        <taxon>Sphingobacteriales</taxon>
        <taxon>Sphingobacteriaceae</taxon>
        <taxon>Mucilaginibacter</taxon>
    </lineage>
</organism>
<feature type="signal peptide" evidence="2">
    <location>
        <begin position="1"/>
        <end position="25"/>
    </location>
</feature>
<evidence type="ECO:0000313" key="4">
    <source>
        <dbReference type="Proteomes" id="UP000199072"/>
    </source>
</evidence>
<keyword evidence="1" id="KW-0812">Transmembrane</keyword>
<dbReference type="OrthoDB" id="1110630at2"/>
<keyword evidence="4" id="KW-1185">Reference proteome</keyword>
<feature type="transmembrane region" description="Helical" evidence="1">
    <location>
        <begin position="555"/>
        <end position="573"/>
    </location>
</feature>
<protein>
    <submittedName>
        <fullName evidence="3">Kelch motif-containing protein</fullName>
    </submittedName>
</protein>
<reference evidence="3 4" key="1">
    <citation type="submission" date="2016-10" db="EMBL/GenBank/DDBJ databases">
        <authorList>
            <person name="de Groot N.N."/>
        </authorList>
    </citation>
    <scope>NUCLEOTIDE SEQUENCE [LARGE SCALE GENOMIC DNA]</scope>
    <source>
        <strain evidence="3 4">47C3B</strain>
    </source>
</reference>
<accession>A0A1G7EYJ1</accession>
<dbReference type="STRING" id="1391627.SAMN05216464_108206"/>
<evidence type="ECO:0000256" key="2">
    <source>
        <dbReference type="SAM" id="SignalP"/>
    </source>
</evidence>